<accession>A0ABS8VKA0</accession>
<evidence type="ECO:0000313" key="1">
    <source>
        <dbReference type="EMBL" id="MCD9646365.1"/>
    </source>
</evidence>
<name>A0ABS8VKA0_DATST</name>
<reference evidence="1 2" key="1">
    <citation type="journal article" date="2021" name="BMC Genomics">
        <title>Datura genome reveals duplications of psychoactive alkaloid biosynthetic genes and high mutation rate following tissue culture.</title>
        <authorList>
            <person name="Rajewski A."/>
            <person name="Carter-House D."/>
            <person name="Stajich J."/>
            <person name="Litt A."/>
        </authorList>
    </citation>
    <scope>NUCLEOTIDE SEQUENCE [LARGE SCALE GENOMIC DNA]</scope>
    <source>
        <strain evidence="1">AR-01</strain>
    </source>
</reference>
<proteinExistence type="predicted"/>
<sequence>MDEFRKGDYENDSIYKARMKVSQVFANGVIELEGENALKLKVAWISIRASSRERLEGTCGTSTNHIWGSAAHSCSSRSLPHKCPAYNKPENPYLKPKSW</sequence>
<gene>
    <name evidence="1" type="ORF">HAX54_036138</name>
</gene>
<keyword evidence="2" id="KW-1185">Reference proteome</keyword>
<dbReference type="Proteomes" id="UP000823775">
    <property type="component" value="Unassembled WGS sequence"/>
</dbReference>
<dbReference type="EMBL" id="JACEIK010004762">
    <property type="protein sequence ID" value="MCD9646365.1"/>
    <property type="molecule type" value="Genomic_DNA"/>
</dbReference>
<comment type="caution">
    <text evidence="1">The sequence shown here is derived from an EMBL/GenBank/DDBJ whole genome shotgun (WGS) entry which is preliminary data.</text>
</comment>
<organism evidence="1 2">
    <name type="scientific">Datura stramonium</name>
    <name type="common">Jimsonweed</name>
    <name type="synonym">Common thornapple</name>
    <dbReference type="NCBI Taxonomy" id="4076"/>
    <lineage>
        <taxon>Eukaryota</taxon>
        <taxon>Viridiplantae</taxon>
        <taxon>Streptophyta</taxon>
        <taxon>Embryophyta</taxon>
        <taxon>Tracheophyta</taxon>
        <taxon>Spermatophyta</taxon>
        <taxon>Magnoliopsida</taxon>
        <taxon>eudicotyledons</taxon>
        <taxon>Gunneridae</taxon>
        <taxon>Pentapetalae</taxon>
        <taxon>asterids</taxon>
        <taxon>lamiids</taxon>
        <taxon>Solanales</taxon>
        <taxon>Solanaceae</taxon>
        <taxon>Solanoideae</taxon>
        <taxon>Datureae</taxon>
        <taxon>Datura</taxon>
    </lineage>
</organism>
<evidence type="ECO:0000313" key="2">
    <source>
        <dbReference type="Proteomes" id="UP000823775"/>
    </source>
</evidence>
<protein>
    <submittedName>
        <fullName evidence="1">Uncharacterized protein</fullName>
    </submittedName>
</protein>